<dbReference type="PANTHER" id="PTHR43124:SF3">
    <property type="entry name" value="CHLORAMPHENICOL EFFLUX PUMP RV0191"/>
    <property type="match status" value="1"/>
</dbReference>
<dbReference type="InterPro" id="IPR050189">
    <property type="entry name" value="MFS_Efflux_Transporters"/>
</dbReference>
<evidence type="ECO:0000259" key="7">
    <source>
        <dbReference type="PROSITE" id="PS50850"/>
    </source>
</evidence>
<feature type="transmembrane region" description="Helical" evidence="6">
    <location>
        <begin position="55"/>
        <end position="77"/>
    </location>
</feature>
<evidence type="ECO:0000256" key="5">
    <source>
        <dbReference type="ARBA" id="ARBA00023136"/>
    </source>
</evidence>
<dbReference type="Gene3D" id="1.20.1250.20">
    <property type="entry name" value="MFS general substrate transporter like domains"/>
    <property type="match status" value="1"/>
</dbReference>
<reference evidence="8 9" key="1">
    <citation type="submission" date="2019-02" db="EMBL/GenBank/DDBJ databases">
        <title>Draft genome sequence of Amycolatopsis sp. 8-3EHSu isolated from roots of Suaeda maritima.</title>
        <authorList>
            <person name="Duangmal K."/>
            <person name="Chantavorakit T."/>
        </authorList>
    </citation>
    <scope>NUCLEOTIDE SEQUENCE [LARGE SCALE GENOMIC DNA]</scope>
    <source>
        <strain evidence="8 9">8-3EHSu</strain>
    </source>
</reference>
<dbReference type="Proteomes" id="UP000292003">
    <property type="component" value="Unassembled WGS sequence"/>
</dbReference>
<dbReference type="Pfam" id="PF07690">
    <property type="entry name" value="MFS_1"/>
    <property type="match status" value="1"/>
</dbReference>
<feature type="transmembrane region" description="Helical" evidence="6">
    <location>
        <begin position="83"/>
        <end position="103"/>
    </location>
</feature>
<keyword evidence="5 6" id="KW-0472">Membrane</keyword>
<dbReference type="GO" id="GO:0022857">
    <property type="term" value="F:transmembrane transporter activity"/>
    <property type="evidence" value="ECO:0007669"/>
    <property type="project" value="InterPro"/>
</dbReference>
<dbReference type="OrthoDB" id="9812221at2"/>
<feature type="transmembrane region" description="Helical" evidence="6">
    <location>
        <begin position="23"/>
        <end position="43"/>
    </location>
</feature>
<protein>
    <submittedName>
        <fullName evidence="8">MFS transporter</fullName>
    </submittedName>
</protein>
<evidence type="ECO:0000313" key="8">
    <source>
        <dbReference type="EMBL" id="RZQ64894.1"/>
    </source>
</evidence>
<dbReference type="GO" id="GO:0005886">
    <property type="term" value="C:plasma membrane"/>
    <property type="evidence" value="ECO:0007669"/>
    <property type="project" value="UniProtKB-SubCell"/>
</dbReference>
<dbReference type="PANTHER" id="PTHR43124">
    <property type="entry name" value="PURINE EFFLUX PUMP PBUE"/>
    <property type="match status" value="1"/>
</dbReference>
<gene>
    <name evidence="8" type="ORF">EWH70_06475</name>
</gene>
<accession>A0A4Q7JEN2</accession>
<keyword evidence="2" id="KW-1003">Cell membrane</keyword>
<feature type="transmembrane region" description="Helical" evidence="6">
    <location>
        <begin position="340"/>
        <end position="361"/>
    </location>
</feature>
<evidence type="ECO:0000256" key="4">
    <source>
        <dbReference type="ARBA" id="ARBA00022989"/>
    </source>
</evidence>
<proteinExistence type="predicted"/>
<feature type="transmembrane region" description="Helical" evidence="6">
    <location>
        <begin position="143"/>
        <end position="161"/>
    </location>
</feature>
<dbReference type="InterPro" id="IPR036259">
    <property type="entry name" value="MFS_trans_sf"/>
</dbReference>
<feature type="transmembrane region" description="Helical" evidence="6">
    <location>
        <begin position="309"/>
        <end position="328"/>
    </location>
</feature>
<feature type="transmembrane region" description="Helical" evidence="6">
    <location>
        <begin position="182"/>
        <end position="206"/>
    </location>
</feature>
<dbReference type="InterPro" id="IPR020846">
    <property type="entry name" value="MFS_dom"/>
</dbReference>
<dbReference type="AlphaFoldDB" id="A0A4Q7JEN2"/>
<sequence length="368" mass="38067">MGGAVIVPVLEVIRGDLGVTGTLAGFVLTAHGLAIAVTSPLFGRAIDRWGVRRPMIVGLVVYALGGGAGLVVTSYPALMVSRLVFGVGAAAVFTATTVAMLAFYRGAERDRVMGWRSTATSVGGLVWPLVGGLLGGLTWHATFAVYLVGLPLAALAAWSLPDTTARAGGEDLGAVRLLRHRPALLGWYSLWIVIAVQMYVLAIFLPQRLAQIGIRAPVLVSLYAVVGAAITTSLVGLVYGRLRARLSYAALLRAALVTSLAGFLIYATVSHPVVLLLAPALFGIGNGILFPVATVLVDRAAGVEHRSRAAALSGTAIFAGQFLSPLLFGPLIEATSTTTGFLVAGAVSAILLAVVVVRRIGVDVASVR</sequence>
<feature type="domain" description="Major facilitator superfamily (MFS) profile" evidence="7">
    <location>
        <begin position="1"/>
        <end position="363"/>
    </location>
</feature>
<comment type="caution">
    <text evidence="8">The sequence shown here is derived from an EMBL/GenBank/DDBJ whole genome shotgun (WGS) entry which is preliminary data.</text>
</comment>
<feature type="transmembrane region" description="Helical" evidence="6">
    <location>
        <begin position="273"/>
        <end position="297"/>
    </location>
</feature>
<evidence type="ECO:0000256" key="1">
    <source>
        <dbReference type="ARBA" id="ARBA00004651"/>
    </source>
</evidence>
<evidence type="ECO:0000256" key="2">
    <source>
        <dbReference type="ARBA" id="ARBA00022475"/>
    </source>
</evidence>
<evidence type="ECO:0000256" key="3">
    <source>
        <dbReference type="ARBA" id="ARBA00022692"/>
    </source>
</evidence>
<dbReference type="EMBL" id="SFCC01000003">
    <property type="protein sequence ID" value="RZQ64894.1"/>
    <property type="molecule type" value="Genomic_DNA"/>
</dbReference>
<feature type="transmembrane region" description="Helical" evidence="6">
    <location>
        <begin position="218"/>
        <end position="239"/>
    </location>
</feature>
<keyword evidence="9" id="KW-1185">Reference proteome</keyword>
<evidence type="ECO:0000256" key="6">
    <source>
        <dbReference type="SAM" id="Phobius"/>
    </source>
</evidence>
<evidence type="ECO:0000313" key="9">
    <source>
        <dbReference type="Proteomes" id="UP000292003"/>
    </source>
</evidence>
<dbReference type="InterPro" id="IPR011701">
    <property type="entry name" value="MFS"/>
</dbReference>
<keyword evidence="4 6" id="KW-1133">Transmembrane helix</keyword>
<keyword evidence="3 6" id="KW-0812">Transmembrane</keyword>
<dbReference type="SUPFAM" id="SSF103473">
    <property type="entry name" value="MFS general substrate transporter"/>
    <property type="match status" value="1"/>
</dbReference>
<feature type="transmembrane region" description="Helical" evidence="6">
    <location>
        <begin position="246"/>
        <end position="267"/>
    </location>
</feature>
<dbReference type="PROSITE" id="PS50850">
    <property type="entry name" value="MFS"/>
    <property type="match status" value="1"/>
</dbReference>
<feature type="transmembrane region" description="Helical" evidence="6">
    <location>
        <begin position="115"/>
        <end position="137"/>
    </location>
</feature>
<organism evidence="8 9">
    <name type="scientific">Amycolatopsis suaedae</name>
    <dbReference type="NCBI Taxonomy" id="2510978"/>
    <lineage>
        <taxon>Bacteria</taxon>
        <taxon>Bacillati</taxon>
        <taxon>Actinomycetota</taxon>
        <taxon>Actinomycetes</taxon>
        <taxon>Pseudonocardiales</taxon>
        <taxon>Pseudonocardiaceae</taxon>
        <taxon>Amycolatopsis</taxon>
    </lineage>
</organism>
<comment type="subcellular location">
    <subcellularLocation>
        <location evidence="1">Cell membrane</location>
        <topology evidence="1">Multi-pass membrane protein</topology>
    </subcellularLocation>
</comment>
<name>A0A4Q7JEN2_9PSEU</name>